<dbReference type="InterPro" id="IPR036412">
    <property type="entry name" value="HAD-like_sf"/>
</dbReference>
<dbReference type="InterPro" id="IPR011951">
    <property type="entry name" value="HAD-SF_hydro_IA_YjjG/PynA"/>
</dbReference>
<name>A0ABV5FNZ1_9FLAO</name>
<dbReference type="EC" id="3.1.3.5" evidence="1"/>
<dbReference type="PANTHER" id="PTHR47478">
    <property type="match status" value="1"/>
</dbReference>
<dbReference type="NCBIfam" id="TIGR02254">
    <property type="entry name" value="YjjG_YfnB"/>
    <property type="match status" value="1"/>
</dbReference>
<dbReference type="SUPFAM" id="SSF56784">
    <property type="entry name" value="HAD-like"/>
    <property type="match status" value="1"/>
</dbReference>
<comment type="caution">
    <text evidence="1">The sequence shown here is derived from an EMBL/GenBank/DDBJ whole genome shotgun (WGS) entry which is preliminary data.</text>
</comment>
<dbReference type="InterPro" id="IPR041492">
    <property type="entry name" value="HAD_2"/>
</dbReference>
<dbReference type="Gene3D" id="1.10.150.240">
    <property type="entry name" value="Putative phosphatase, domain 2"/>
    <property type="match status" value="1"/>
</dbReference>
<dbReference type="Gene3D" id="3.40.50.1000">
    <property type="entry name" value="HAD superfamily/HAD-like"/>
    <property type="match status" value="1"/>
</dbReference>
<dbReference type="PANTHER" id="PTHR47478:SF1">
    <property type="entry name" value="PYRIMIDINE 5'-NUCLEOTIDASE YJJG"/>
    <property type="match status" value="1"/>
</dbReference>
<sequence>MKNNTMITDIFFDLDHTLWDFDKNSELAFETILKESHPTINITEFIEAYIPINQACWKLYQNDKISHIELRYNRLKHTFDALNYVISDELIDEMSEDYIRILPDNNALFDGAIEILEYLKDKYNLHIITNGFADVQDRKITNSNIGSYFQTITNSEMAGVKKPNPIIFEYALNAANSKKENSIMIGDCLEADIEGALNAGIDAIFFNDKKSEAQQNIKQINHLLELKKYL</sequence>
<reference evidence="1 2" key="1">
    <citation type="submission" date="2024-09" db="EMBL/GenBank/DDBJ databases">
        <authorList>
            <person name="Sun Q."/>
            <person name="Mori K."/>
        </authorList>
    </citation>
    <scope>NUCLEOTIDE SEQUENCE [LARGE SCALE GENOMIC DNA]</scope>
    <source>
        <strain evidence="1 2">CECT 7908</strain>
    </source>
</reference>
<dbReference type="EMBL" id="JBHMEX010000043">
    <property type="protein sequence ID" value="MFB9065273.1"/>
    <property type="molecule type" value="Genomic_DNA"/>
</dbReference>
<dbReference type="InterPro" id="IPR052550">
    <property type="entry name" value="Pyrimidine_5'-ntase_YjjG"/>
</dbReference>
<dbReference type="Pfam" id="PF13419">
    <property type="entry name" value="HAD_2"/>
    <property type="match status" value="1"/>
</dbReference>
<evidence type="ECO:0000313" key="1">
    <source>
        <dbReference type="EMBL" id="MFB9065273.1"/>
    </source>
</evidence>
<dbReference type="SFLD" id="SFLDS00003">
    <property type="entry name" value="Haloacid_Dehalogenase"/>
    <property type="match status" value="1"/>
</dbReference>
<evidence type="ECO:0000313" key="2">
    <source>
        <dbReference type="Proteomes" id="UP001589589"/>
    </source>
</evidence>
<gene>
    <name evidence="1" type="ORF">ACFFUQ_14700</name>
</gene>
<organism evidence="1 2">
    <name type="scientific">Flavobacterium branchiarum</name>
    <dbReference type="NCBI Taxonomy" id="1114870"/>
    <lineage>
        <taxon>Bacteria</taxon>
        <taxon>Pseudomonadati</taxon>
        <taxon>Bacteroidota</taxon>
        <taxon>Flavobacteriia</taxon>
        <taxon>Flavobacteriales</taxon>
        <taxon>Flavobacteriaceae</taxon>
        <taxon>Flavobacterium</taxon>
    </lineage>
</organism>
<dbReference type="SFLD" id="SFLDG01129">
    <property type="entry name" value="C1.5:_HAD__Beta-PGM__Phosphata"/>
    <property type="match status" value="1"/>
</dbReference>
<dbReference type="GO" id="GO:0008253">
    <property type="term" value="F:5'-nucleotidase activity"/>
    <property type="evidence" value="ECO:0007669"/>
    <property type="project" value="UniProtKB-EC"/>
</dbReference>
<dbReference type="NCBIfam" id="TIGR01549">
    <property type="entry name" value="HAD-SF-IA-v1"/>
    <property type="match status" value="1"/>
</dbReference>
<dbReference type="CDD" id="cd04305">
    <property type="entry name" value="HAD_Neu5Ac-Pase_like"/>
    <property type="match status" value="1"/>
</dbReference>
<dbReference type="Proteomes" id="UP001589589">
    <property type="component" value="Unassembled WGS sequence"/>
</dbReference>
<dbReference type="InterPro" id="IPR023198">
    <property type="entry name" value="PGP-like_dom2"/>
</dbReference>
<proteinExistence type="predicted"/>
<accession>A0ABV5FNZ1</accession>
<keyword evidence="2" id="KW-1185">Reference proteome</keyword>
<dbReference type="InterPro" id="IPR006439">
    <property type="entry name" value="HAD-SF_hydro_IA"/>
</dbReference>
<keyword evidence="1" id="KW-0378">Hydrolase</keyword>
<protein>
    <submittedName>
        <fullName evidence="1">YjjG family noncanonical pyrimidine nucleotidase</fullName>
        <ecNumber evidence="1">3.1.3.5</ecNumber>
    </submittedName>
</protein>
<dbReference type="RefSeq" id="WP_290260409.1">
    <property type="nucleotide sequence ID" value="NZ_JAUFQQ010000003.1"/>
</dbReference>
<dbReference type="InterPro" id="IPR023214">
    <property type="entry name" value="HAD_sf"/>
</dbReference>